<feature type="compositionally biased region" description="Polar residues" evidence="7">
    <location>
        <begin position="514"/>
        <end position="541"/>
    </location>
</feature>
<evidence type="ECO:0000313" key="9">
    <source>
        <dbReference type="EMBL" id="KAK5939734.1"/>
    </source>
</evidence>
<organism evidence="9 10">
    <name type="scientific">Knufia obscura</name>
    <dbReference type="NCBI Taxonomy" id="1635080"/>
    <lineage>
        <taxon>Eukaryota</taxon>
        <taxon>Fungi</taxon>
        <taxon>Dikarya</taxon>
        <taxon>Ascomycota</taxon>
        <taxon>Pezizomycotina</taxon>
        <taxon>Eurotiomycetes</taxon>
        <taxon>Chaetothyriomycetidae</taxon>
        <taxon>Chaetothyriales</taxon>
        <taxon>Trichomeriaceae</taxon>
        <taxon>Knufia</taxon>
    </lineage>
</organism>
<protein>
    <recommendedName>
        <fullName evidence="8">CAP-Gly domain-containing protein</fullName>
    </recommendedName>
</protein>
<feature type="compositionally biased region" description="Polar residues" evidence="7">
    <location>
        <begin position="625"/>
        <end position="643"/>
    </location>
</feature>
<dbReference type="Gene3D" id="2.30.30.190">
    <property type="entry name" value="CAP Gly-rich-like domain"/>
    <property type="match status" value="1"/>
</dbReference>
<dbReference type="EMBL" id="JAVHJV010000010">
    <property type="protein sequence ID" value="KAK5939734.1"/>
    <property type="molecule type" value="Genomic_DNA"/>
</dbReference>
<keyword evidence="6" id="KW-0206">Cytoskeleton</keyword>
<comment type="subcellular location">
    <subcellularLocation>
        <location evidence="1">Cytoplasm</location>
        <location evidence="1">Cytoskeleton</location>
    </subcellularLocation>
</comment>
<dbReference type="SUPFAM" id="SSF74924">
    <property type="entry name" value="Cap-Gly domain"/>
    <property type="match status" value="1"/>
</dbReference>
<feature type="compositionally biased region" description="Low complexity" evidence="7">
    <location>
        <begin position="803"/>
        <end position="840"/>
    </location>
</feature>
<feature type="region of interest" description="Disordered" evidence="7">
    <location>
        <begin position="514"/>
        <end position="555"/>
    </location>
</feature>
<feature type="compositionally biased region" description="Polar residues" evidence="7">
    <location>
        <begin position="120"/>
        <end position="136"/>
    </location>
</feature>
<dbReference type="PANTHER" id="PTHR18916:SF93">
    <property type="entry name" value="RESTIN HOMOLOG"/>
    <property type="match status" value="1"/>
</dbReference>
<feature type="domain" description="CAP-Gly" evidence="8">
    <location>
        <begin position="24"/>
        <end position="70"/>
    </location>
</feature>
<feature type="compositionally biased region" description="Polar residues" evidence="7">
    <location>
        <begin position="762"/>
        <end position="772"/>
    </location>
</feature>
<dbReference type="Pfam" id="PF16641">
    <property type="entry name" value="CLIP1_ZNF"/>
    <property type="match status" value="2"/>
</dbReference>
<keyword evidence="2" id="KW-0963">Cytoplasm</keyword>
<evidence type="ECO:0000313" key="10">
    <source>
        <dbReference type="Proteomes" id="UP001334248"/>
    </source>
</evidence>
<feature type="compositionally biased region" description="Basic and acidic residues" evidence="7">
    <location>
        <begin position="455"/>
        <end position="471"/>
    </location>
</feature>
<evidence type="ECO:0000256" key="5">
    <source>
        <dbReference type="ARBA" id="ARBA00023054"/>
    </source>
</evidence>
<gene>
    <name evidence="9" type="ORF">PMZ80_008116</name>
</gene>
<evidence type="ECO:0000256" key="3">
    <source>
        <dbReference type="ARBA" id="ARBA00022701"/>
    </source>
</evidence>
<feature type="region of interest" description="Disordered" evidence="7">
    <location>
        <begin position="759"/>
        <end position="857"/>
    </location>
</feature>
<feature type="compositionally biased region" description="Acidic residues" evidence="7">
    <location>
        <begin position="677"/>
        <end position="687"/>
    </location>
</feature>
<feature type="compositionally biased region" description="Basic and acidic residues" evidence="7">
    <location>
        <begin position="688"/>
        <end position="699"/>
    </location>
</feature>
<name>A0ABR0RGI4_9EURO</name>
<feature type="compositionally biased region" description="Polar residues" evidence="7">
    <location>
        <begin position="79"/>
        <end position="113"/>
    </location>
</feature>
<keyword evidence="5" id="KW-0175">Coiled coil</keyword>
<dbReference type="PROSITE" id="PS50245">
    <property type="entry name" value="CAP_GLY_2"/>
    <property type="match status" value="1"/>
</dbReference>
<evidence type="ECO:0000256" key="6">
    <source>
        <dbReference type="ARBA" id="ARBA00023212"/>
    </source>
</evidence>
<feature type="compositionally biased region" description="Basic and acidic residues" evidence="7">
    <location>
        <begin position="614"/>
        <end position="624"/>
    </location>
</feature>
<feature type="region of interest" description="Disordered" evidence="7">
    <location>
        <begin position="78"/>
        <end position="313"/>
    </location>
</feature>
<evidence type="ECO:0000256" key="2">
    <source>
        <dbReference type="ARBA" id="ARBA00022490"/>
    </source>
</evidence>
<feature type="compositionally biased region" description="Polar residues" evidence="7">
    <location>
        <begin position="219"/>
        <end position="232"/>
    </location>
</feature>
<feature type="region of interest" description="Disordered" evidence="7">
    <location>
        <begin position="455"/>
        <end position="499"/>
    </location>
</feature>
<proteinExistence type="predicted"/>
<dbReference type="SMART" id="SM01052">
    <property type="entry name" value="CAP_GLY"/>
    <property type="match status" value="1"/>
</dbReference>
<keyword evidence="10" id="KW-1185">Reference proteome</keyword>
<evidence type="ECO:0000256" key="4">
    <source>
        <dbReference type="ARBA" id="ARBA00022737"/>
    </source>
</evidence>
<dbReference type="PROSITE" id="PS00845">
    <property type="entry name" value="CAP_GLY_1"/>
    <property type="match status" value="1"/>
</dbReference>
<feature type="region of interest" description="Disordered" evidence="7">
    <location>
        <begin position="569"/>
        <end position="711"/>
    </location>
</feature>
<feature type="compositionally biased region" description="Basic and acidic residues" evidence="7">
    <location>
        <begin position="278"/>
        <end position="309"/>
    </location>
</feature>
<dbReference type="InterPro" id="IPR036859">
    <property type="entry name" value="CAP-Gly_dom_sf"/>
</dbReference>
<keyword evidence="3" id="KW-0493">Microtubule</keyword>
<dbReference type="PANTHER" id="PTHR18916">
    <property type="entry name" value="DYNACTIN 1-RELATED MICROTUBULE-BINDING"/>
    <property type="match status" value="1"/>
</dbReference>
<dbReference type="InterPro" id="IPR000938">
    <property type="entry name" value="CAP-Gly_domain"/>
</dbReference>
<dbReference type="InterPro" id="IPR032108">
    <property type="entry name" value="CLIP1_ZNF"/>
</dbReference>
<dbReference type="GeneID" id="90001565"/>
<evidence type="ECO:0000259" key="8">
    <source>
        <dbReference type="PROSITE" id="PS50245"/>
    </source>
</evidence>
<keyword evidence="4" id="KW-0677">Repeat</keyword>
<evidence type="ECO:0000256" key="7">
    <source>
        <dbReference type="SAM" id="MobiDB-lite"/>
    </source>
</evidence>
<feature type="compositionally biased region" description="Basic and acidic residues" evidence="7">
    <location>
        <begin position="574"/>
        <end position="586"/>
    </location>
</feature>
<dbReference type="Proteomes" id="UP001334248">
    <property type="component" value="Unassembled WGS sequence"/>
</dbReference>
<reference evidence="9 10" key="1">
    <citation type="journal article" date="2023" name="Res Sq">
        <title>Genomic and morphological characterization of Knufia obscura isolated from the Mars 2020 spacecraft assembly facility.</title>
        <authorList>
            <person name="Chander A.M."/>
            <person name="Teixeira M.M."/>
            <person name="Singh N.K."/>
            <person name="Williams M.P."/>
            <person name="Parker C.W."/>
            <person name="Leo P."/>
            <person name="Stajich J.E."/>
            <person name="Torok T."/>
            <person name="Tighe S."/>
            <person name="Mason C.E."/>
            <person name="Venkateswaran K."/>
        </authorList>
    </citation>
    <scope>NUCLEOTIDE SEQUENCE [LARGE SCALE GENOMIC DNA]</scope>
    <source>
        <strain evidence="9 10">CCFEE 5817</strain>
    </source>
</reference>
<dbReference type="RefSeq" id="XP_064727824.1">
    <property type="nucleotide sequence ID" value="XM_064876517.1"/>
</dbReference>
<dbReference type="Pfam" id="PF01302">
    <property type="entry name" value="CAP_GLY"/>
    <property type="match status" value="1"/>
</dbReference>
<sequence>MAALRVGDTVNVPGGMHGVVKFIGTVDGKKGTFAGVELASEYAARGKNSGAVEGKQYFRTSVPGGGIFLPVDKAEKRMSGSSNASSTKQPSLRTASVSGSPTTPAVSRPTPKTSGMVRPSFSQSLGPSASLQQRVASPTALKPPRRESLARPTSPIRPRPASPLRKAQHPPAQTPAAGRLQTPKTRPSIGLAKSTMGAPGTAGRSGLRAPSFANGGPNKFSQSLRQSTSRTPSRMRGAPSFNTATTPLGPDDRFDEDDTILEQNEPDTTPTPTPNARNNDRASSDANAEKLEQEAQRLKEQLEERDRQLGEQANSIAEMERSLVELQSMIPESMGQGPQDEAELPKDVQGLRAQLRERNERIKALMAEFDANRADFRSTIDTLEMASTETERVYEQRVEDLLQQVQHLQERNEDVDSVAQQFKQLEELVQELEEGLEESRRAEAEARSEVEFLRGEVERGKSELRRERERAAAQATLEGGGSTGVGSNEDFEELQSTLMHKDDEIRGLKTIIQSLQGTAPESRSSYDTSSTPKANGVYQHQSKSKSTDMTEAQASSDLLQRQIHDLESLLQQKSSHEEELQEEVRQLRQSVNLSTPNKWSYPLGTSGALGLGHRKTDSQTDKHNSGGSQRTIVGQVQSPQSPGVNGHRRKDSTVPELADQYAPQTNGRGSPLKDEFGIDTEGSEEANEERRRRSAEVLRKAPAPPSVSETSTAALWCEICEESGHDILNCANMMGSSTHRQPSPQPELRTGKDAVREGLRRSNGSGHLSANYSDKPAPLRKTSTHEPPSQAPNAPLPPPPPRASSLAANSNGGGSNRSSATPAGSAQAASSTTATPTKPTLIEGTGDQAGMLAGKTSGVIDPDRWCALCERDGHESVDCPVEDAF</sequence>
<evidence type="ECO:0000256" key="1">
    <source>
        <dbReference type="ARBA" id="ARBA00004245"/>
    </source>
</evidence>
<comment type="caution">
    <text evidence="9">The sequence shown here is derived from an EMBL/GenBank/DDBJ whole genome shotgun (WGS) entry which is preliminary data.</text>
</comment>
<accession>A0ABR0RGI4</accession>